<dbReference type="AlphaFoldDB" id="A0A2T4C0W1"/>
<reference evidence="3 4" key="1">
    <citation type="submission" date="2016-07" db="EMBL/GenBank/DDBJ databases">
        <title>Multiple horizontal gene transfer events from other fungi enriched the ability of initially mycotrophic Trichoderma (Ascomycota) to feed on dead plant biomass.</title>
        <authorList>
            <consortium name="DOE Joint Genome Institute"/>
            <person name="Aerts A."/>
            <person name="Atanasova L."/>
            <person name="Chenthamara K."/>
            <person name="Zhang J."/>
            <person name="Grujic M."/>
            <person name="Henrissat B."/>
            <person name="Kuo A."/>
            <person name="Salamov A."/>
            <person name="Lipzen A."/>
            <person name="Labutti K."/>
            <person name="Barry K."/>
            <person name="Miao Y."/>
            <person name="Rahimi M.J."/>
            <person name="Shen Q."/>
            <person name="Grigoriev I.V."/>
            <person name="Kubicek C.P."/>
            <person name="Druzhinina I.S."/>
        </authorList>
    </citation>
    <scope>NUCLEOTIDE SEQUENCE [LARGE SCALE GENOMIC DNA]</scope>
    <source>
        <strain evidence="3 4">ATCC 18648</strain>
    </source>
</reference>
<evidence type="ECO:0000256" key="1">
    <source>
        <dbReference type="SAM" id="MobiDB-lite"/>
    </source>
</evidence>
<dbReference type="Proteomes" id="UP000240760">
    <property type="component" value="Unassembled WGS sequence"/>
</dbReference>
<keyword evidence="2" id="KW-0732">Signal</keyword>
<proteinExistence type="predicted"/>
<organism evidence="3 4">
    <name type="scientific">Trichoderma longibrachiatum ATCC 18648</name>
    <dbReference type="NCBI Taxonomy" id="983965"/>
    <lineage>
        <taxon>Eukaryota</taxon>
        <taxon>Fungi</taxon>
        <taxon>Dikarya</taxon>
        <taxon>Ascomycota</taxon>
        <taxon>Pezizomycotina</taxon>
        <taxon>Sordariomycetes</taxon>
        <taxon>Hypocreomycetidae</taxon>
        <taxon>Hypocreales</taxon>
        <taxon>Hypocreaceae</taxon>
        <taxon>Trichoderma</taxon>
    </lineage>
</organism>
<evidence type="ECO:0000256" key="2">
    <source>
        <dbReference type="SAM" id="SignalP"/>
    </source>
</evidence>
<gene>
    <name evidence="3" type="ORF">M440DRAFT_337752</name>
</gene>
<feature type="signal peptide" evidence="2">
    <location>
        <begin position="1"/>
        <end position="29"/>
    </location>
</feature>
<protein>
    <submittedName>
        <fullName evidence="3">Uncharacterized protein</fullName>
    </submittedName>
</protein>
<accession>A0A2T4C0W1</accession>
<feature type="chain" id="PRO_5015774336" evidence="2">
    <location>
        <begin position="30"/>
        <end position="100"/>
    </location>
</feature>
<evidence type="ECO:0000313" key="3">
    <source>
        <dbReference type="EMBL" id="PTB75134.1"/>
    </source>
</evidence>
<dbReference type="EMBL" id="KZ679134">
    <property type="protein sequence ID" value="PTB75134.1"/>
    <property type="molecule type" value="Genomic_DNA"/>
</dbReference>
<keyword evidence="4" id="KW-1185">Reference proteome</keyword>
<feature type="compositionally biased region" description="Basic and acidic residues" evidence="1">
    <location>
        <begin position="81"/>
        <end position="100"/>
    </location>
</feature>
<feature type="region of interest" description="Disordered" evidence="1">
    <location>
        <begin position="24"/>
        <end position="100"/>
    </location>
</feature>
<sequence length="100" mass="11320">MTGIDNFLLLLEVLSSHLMLLMPVPHASSETNAPDMNREKMMRRGKEEKKGKKKREIQAHQGKSPSKRVSGANPHTQGTKNGREKPQNKTIELRKPHDGR</sequence>
<name>A0A2T4C0W1_TRILO</name>
<feature type="compositionally biased region" description="Basic and acidic residues" evidence="1">
    <location>
        <begin position="36"/>
        <end position="50"/>
    </location>
</feature>
<evidence type="ECO:0000313" key="4">
    <source>
        <dbReference type="Proteomes" id="UP000240760"/>
    </source>
</evidence>